<evidence type="ECO:0000256" key="1">
    <source>
        <dbReference type="SAM" id="Phobius"/>
    </source>
</evidence>
<reference evidence="2" key="1">
    <citation type="submission" date="2022-09" db="EMBL/GenBank/DDBJ databases">
        <title>Aureispira anguillicida sp. nov., isolated from Leptocephalus of Japanese eel Anguilla japonica.</title>
        <authorList>
            <person name="Yuasa K."/>
            <person name="Mekata T."/>
            <person name="Ikunari K."/>
        </authorList>
    </citation>
    <scope>NUCLEOTIDE SEQUENCE</scope>
    <source>
        <strain evidence="2">EL160426</strain>
    </source>
</reference>
<protein>
    <submittedName>
        <fullName evidence="2">Uncharacterized protein</fullName>
    </submittedName>
</protein>
<keyword evidence="1" id="KW-1133">Transmembrane helix</keyword>
<evidence type="ECO:0000313" key="2">
    <source>
        <dbReference type="EMBL" id="BDS12992.1"/>
    </source>
</evidence>
<keyword evidence="3" id="KW-1185">Reference proteome</keyword>
<gene>
    <name evidence="2" type="ORF">AsAng_0037200</name>
</gene>
<evidence type="ECO:0000313" key="3">
    <source>
        <dbReference type="Proteomes" id="UP001060919"/>
    </source>
</evidence>
<dbReference type="KEGG" id="aup:AsAng_0037200"/>
<keyword evidence="1" id="KW-0472">Membrane</keyword>
<dbReference type="Proteomes" id="UP001060919">
    <property type="component" value="Chromosome"/>
</dbReference>
<feature type="transmembrane region" description="Helical" evidence="1">
    <location>
        <begin position="88"/>
        <end position="109"/>
    </location>
</feature>
<dbReference type="EMBL" id="AP026867">
    <property type="protein sequence ID" value="BDS12992.1"/>
    <property type="molecule type" value="Genomic_DNA"/>
</dbReference>
<dbReference type="AlphaFoldDB" id="A0A915YGZ5"/>
<organism evidence="2 3">
    <name type="scientific">Aureispira anguillae</name>
    <dbReference type="NCBI Taxonomy" id="2864201"/>
    <lineage>
        <taxon>Bacteria</taxon>
        <taxon>Pseudomonadati</taxon>
        <taxon>Bacteroidota</taxon>
        <taxon>Saprospiria</taxon>
        <taxon>Saprospirales</taxon>
        <taxon>Saprospiraceae</taxon>
        <taxon>Aureispira</taxon>
    </lineage>
</organism>
<sequence>MSLGTISEKRAELKASTATTIATPSTTTVLPTKETPSKVATPVVEVVKEQPPLKEVKITLDTTKVPSKEGSPEHIQDTSCTYCKVDSISILAIRFSVVLVLLAFCYKLIKTAKNELKG</sequence>
<keyword evidence="1" id="KW-0812">Transmembrane</keyword>
<name>A0A915YGZ5_9BACT</name>
<dbReference type="RefSeq" id="WP_264788324.1">
    <property type="nucleotide sequence ID" value="NZ_AP026867.1"/>
</dbReference>
<proteinExistence type="predicted"/>
<accession>A0A915YGZ5</accession>